<dbReference type="InterPro" id="IPR050314">
    <property type="entry name" value="Glycosyl_Hydrlase_18"/>
</dbReference>
<accession>A0A383REL2</accession>
<dbReference type="Gene3D" id="3.10.50.10">
    <property type="match status" value="1"/>
</dbReference>
<proteinExistence type="inferred from homology"/>
<dbReference type="PANTHER" id="PTHR11177:SF317">
    <property type="entry name" value="CHITINASE 12-RELATED"/>
    <property type="match status" value="1"/>
</dbReference>
<dbReference type="Proteomes" id="UP000304148">
    <property type="component" value="Chromosome"/>
</dbReference>
<dbReference type="PROSITE" id="PS51910">
    <property type="entry name" value="GH18_2"/>
    <property type="match status" value="1"/>
</dbReference>
<dbReference type="SUPFAM" id="SSF54556">
    <property type="entry name" value="Chitinase insertion domain"/>
    <property type="match status" value="1"/>
</dbReference>
<evidence type="ECO:0000256" key="4">
    <source>
        <dbReference type="ARBA" id="ARBA00023024"/>
    </source>
</evidence>
<feature type="chain" id="PRO_5039164442" description="chitinase" evidence="8">
    <location>
        <begin position="25"/>
        <end position="379"/>
    </location>
</feature>
<dbReference type="EMBL" id="LS992241">
    <property type="protein sequence ID" value="SYX84934.1"/>
    <property type="molecule type" value="Genomic_DNA"/>
</dbReference>
<dbReference type="AlphaFoldDB" id="A0A383REL2"/>
<dbReference type="InterPro" id="IPR029070">
    <property type="entry name" value="Chitinase_insertion_sf"/>
</dbReference>
<evidence type="ECO:0000313" key="11">
    <source>
        <dbReference type="Proteomes" id="UP000304148"/>
    </source>
</evidence>
<gene>
    <name evidence="10" type="ORF">PBLR_13356</name>
</gene>
<dbReference type="InterPro" id="IPR001223">
    <property type="entry name" value="Glyco_hydro18_cat"/>
</dbReference>
<evidence type="ECO:0000256" key="3">
    <source>
        <dbReference type="ARBA" id="ARBA00022801"/>
    </source>
</evidence>
<organism evidence="10 11">
    <name type="scientific">Paenibacillus alvei</name>
    <name type="common">Bacillus alvei</name>
    <dbReference type="NCBI Taxonomy" id="44250"/>
    <lineage>
        <taxon>Bacteria</taxon>
        <taxon>Bacillati</taxon>
        <taxon>Bacillota</taxon>
        <taxon>Bacilli</taxon>
        <taxon>Bacillales</taxon>
        <taxon>Paenibacillaceae</taxon>
        <taxon>Paenibacillus</taxon>
    </lineage>
</organism>
<reference evidence="11" key="1">
    <citation type="submission" date="2018-08" db="EMBL/GenBank/DDBJ databases">
        <authorList>
            <person name="Chevrot R."/>
        </authorList>
    </citation>
    <scope>NUCLEOTIDE SEQUENCE [LARGE SCALE GENOMIC DNA]</scope>
</reference>
<name>A0A383REL2_PAEAL</name>
<keyword evidence="8" id="KW-0732">Signal</keyword>
<evidence type="ECO:0000259" key="9">
    <source>
        <dbReference type="PROSITE" id="PS51910"/>
    </source>
</evidence>
<dbReference type="InterPro" id="IPR011583">
    <property type="entry name" value="Chitinase_II/V-like_cat"/>
</dbReference>
<dbReference type="PROSITE" id="PS01095">
    <property type="entry name" value="GH18_1"/>
    <property type="match status" value="1"/>
</dbReference>
<feature type="signal peptide" evidence="8">
    <location>
        <begin position="1"/>
        <end position="24"/>
    </location>
</feature>
<dbReference type="SMART" id="SM00636">
    <property type="entry name" value="Glyco_18"/>
    <property type="match status" value="1"/>
</dbReference>
<dbReference type="GO" id="GO:0008061">
    <property type="term" value="F:chitin binding"/>
    <property type="evidence" value="ECO:0007669"/>
    <property type="project" value="InterPro"/>
</dbReference>
<keyword evidence="4" id="KW-0624">Polysaccharide degradation</keyword>
<dbReference type="GO" id="GO:0005975">
    <property type="term" value="P:carbohydrate metabolic process"/>
    <property type="evidence" value="ECO:0007669"/>
    <property type="project" value="InterPro"/>
</dbReference>
<evidence type="ECO:0000256" key="1">
    <source>
        <dbReference type="ARBA" id="ARBA00000822"/>
    </source>
</evidence>
<dbReference type="EC" id="3.2.1.14" evidence="2"/>
<evidence type="ECO:0000256" key="8">
    <source>
        <dbReference type="SAM" id="SignalP"/>
    </source>
</evidence>
<evidence type="ECO:0000313" key="10">
    <source>
        <dbReference type="EMBL" id="SYX84934.1"/>
    </source>
</evidence>
<dbReference type="InterPro" id="IPR001579">
    <property type="entry name" value="Glyco_hydro_18_chit_AS"/>
</dbReference>
<comment type="similarity">
    <text evidence="7">Belongs to the glycosyl hydrolase 18 family.</text>
</comment>
<keyword evidence="3 6" id="KW-0378">Hydrolase</keyword>
<evidence type="ECO:0000256" key="7">
    <source>
        <dbReference type="RuleBase" id="RU004453"/>
    </source>
</evidence>
<sequence>MKVSLYTKLFIAALLVGMSLYAYNVSSQAEQKITSVYIPIWKDISQMNWKDQAIDIAFIAFARIDNNNIYFHENKDENERIKQQITKLKEQHPQTRFVLAVGGYNADGFSDAAMDGNRYSFTESIISMVKELDLDGVDIDWEYPAFDAWGAIKARPEDSVNFTSLMKELREQLNRLPHVHKKYLLTFAAGTQDWYFEKVDVKEIEKYVSYINVMSYDLTGRWSDTTDYNANLYKDAKGKAKESVHDIIQRYKAHDVDSKKLLLGIPAYSYGWEKVKSEPGSNGAFSIGKPIDIDKIDLSYSTIVKKYLNQKGFKRYFDETAKAAYLFNGDTFISYEDEEALKAKIAYIKEHELGGAMVWEYSQDAKDGIVSYLTKHLNK</sequence>
<feature type="domain" description="GH18" evidence="9">
    <location>
        <begin position="32"/>
        <end position="379"/>
    </location>
</feature>
<evidence type="ECO:0000256" key="6">
    <source>
        <dbReference type="RuleBase" id="RU000489"/>
    </source>
</evidence>
<evidence type="ECO:0000256" key="5">
    <source>
        <dbReference type="ARBA" id="ARBA00023295"/>
    </source>
</evidence>
<dbReference type="RefSeq" id="WP_138186719.1">
    <property type="nucleotide sequence ID" value="NZ_LS992241.1"/>
</dbReference>
<keyword evidence="5 6" id="KW-0326">Glycosidase</keyword>
<comment type="catalytic activity">
    <reaction evidence="1">
        <text>Random endo-hydrolysis of N-acetyl-beta-D-glucosaminide (1-&gt;4)-beta-linkages in chitin and chitodextrins.</text>
        <dbReference type="EC" id="3.2.1.14"/>
    </reaction>
</comment>
<dbReference type="Gene3D" id="3.20.20.80">
    <property type="entry name" value="Glycosidases"/>
    <property type="match status" value="1"/>
</dbReference>
<dbReference type="GO" id="GO:0008843">
    <property type="term" value="F:endochitinase activity"/>
    <property type="evidence" value="ECO:0007669"/>
    <property type="project" value="UniProtKB-EC"/>
</dbReference>
<dbReference type="GO" id="GO:0006032">
    <property type="term" value="P:chitin catabolic process"/>
    <property type="evidence" value="ECO:0007669"/>
    <property type="project" value="UniProtKB-KW"/>
</dbReference>
<evidence type="ECO:0000256" key="2">
    <source>
        <dbReference type="ARBA" id="ARBA00012729"/>
    </source>
</evidence>
<protein>
    <recommendedName>
        <fullName evidence="2">chitinase</fullName>
        <ecNumber evidence="2">3.2.1.14</ecNumber>
    </recommendedName>
</protein>
<keyword evidence="4" id="KW-0146">Chitin degradation</keyword>
<dbReference type="SUPFAM" id="SSF51445">
    <property type="entry name" value="(Trans)glycosidases"/>
    <property type="match status" value="1"/>
</dbReference>
<dbReference type="PANTHER" id="PTHR11177">
    <property type="entry name" value="CHITINASE"/>
    <property type="match status" value="1"/>
</dbReference>
<keyword evidence="4" id="KW-0119">Carbohydrate metabolism</keyword>
<dbReference type="Pfam" id="PF00704">
    <property type="entry name" value="Glyco_hydro_18"/>
    <property type="match status" value="1"/>
</dbReference>
<dbReference type="InterPro" id="IPR017853">
    <property type="entry name" value="GH"/>
</dbReference>